<dbReference type="InterPro" id="IPR008271">
    <property type="entry name" value="Ser/Thr_kinase_AS"/>
</dbReference>
<name>A0DYW3_PARTE</name>
<dbReference type="GO" id="GO:0005776">
    <property type="term" value="C:autophagosome"/>
    <property type="evidence" value="ECO:0000318"/>
    <property type="project" value="GO_Central"/>
</dbReference>
<keyword evidence="2 3" id="KW-0067">ATP-binding</keyword>
<dbReference type="GO" id="GO:0005737">
    <property type="term" value="C:cytoplasm"/>
    <property type="evidence" value="ECO:0000318"/>
    <property type="project" value="GO_Central"/>
</dbReference>
<dbReference type="GO" id="GO:0004674">
    <property type="term" value="F:protein serine/threonine kinase activity"/>
    <property type="evidence" value="ECO:0000318"/>
    <property type="project" value="GO_Central"/>
</dbReference>
<dbReference type="KEGG" id="ptm:GSPATT00003198001"/>
<gene>
    <name evidence="6" type="ORF">GSPATT00003198001</name>
</gene>
<evidence type="ECO:0000256" key="4">
    <source>
        <dbReference type="RuleBase" id="RU000304"/>
    </source>
</evidence>
<keyword evidence="7" id="KW-1185">Reference proteome</keyword>
<dbReference type="PROSITE" id="PS50011">
    <property type="entry name" value="PROTEIN_KINASE_DOM"/>
    <property type="match status" value="1"/>
</dbReference>
<dbReference type="InParanoid" id="A0DYW3"/>
<dbReference type="RefSeq" id="XP_001455627.1">
    <property type="nucleotide sequence ID" value="XM_001455590.2"/>
</dbReference>
<dbReference type="GO" id="GO:0005829">
    <property type="term" value="C:cytosol"/>
    <property type="evidence" value="ECO:0000318"/>
    <property type="project" value="GO_Central"/>
</dbReference>
<dbReference type="EMBL" id="CT868649">
    <property type="protein sequence ID" value="CAK88230.1"/>
    <property type="molecule type" value="Genomic_DNA"/>
</dbReference>
<dbReference type="OrthoDB" id="7869584at2759"/>
<dbReference type="InterPro" id="IPR017441">
    <property type="entry name" value="Protein_kinase_ATP_BS"/>
</dbReference>
<evidence type="ECO:0000259" key="5">
    <source>
        <dbReference type="PROSITE" id="PS50011"/>
    </source>
</evidence>
<evidence type="ECO:0000313" key="6">
    <source>
        <dbReference type="EMBL" id="CAK88230.1"/>
    </source>
</evidence>
<dbReference type="GO" id="GO:0010506">
    <property type="term" value="P:regulation of autophagy"/>
    <property type="evidence" value="ECO:0000318"/>
    <property type="project" value="GO_Central"/>
</dbReference>
<dbReference type="GO" id="GO:0000407">
    <property type="term" value="C:phagophore assembly site"/>
    <property type="evidence" value="ECO:0000318"/>
    <property type="project" value="GO_Central"/>
</dbReference>
<dbReference type="Gene3D" id="1.10.510.10">
    <property type="entry name" value="Transferase(Phosphotransferase) domain 1"/>
    <property type="match status" value="1"/>
</dbReference>
<dbReference type="InterPro" id="IPR011009">
    <property type="entry name" value="Kinase-like_dom_sf"/>
</dbReference>
<dbReference type="GO" id="GO:0005524">
    <property type="term" value="F:ATP binding"/>
    <property type="evidence" value="ECO:0007669"/>
    <property type="project" value="UniProtKB-UniRule"/>
</dbReference>
<accession>A0DYW3</accession>
<dbReference type="OMA" id="CDFGTTK"/>
<comment type="similarity">
    <text evidence="4">Belongs to the protein kinase superfamily.</text>
</comment>
<dbReference type="PANTHER" id="PTHR44167">
    <property type="entry name" value="OVARIAN-SPECIFIC SERINE/THREONINE-PROTEIN KINASE LOK-RELATED"/>
    <property type="match status" value="1"/>
</dbReference>
<dbReference type="HOGENOM" id="CLU_720529_0_0_1"/>
<dbReference type="PROSITE" id="PS00107">
    <property type="entry name" value="PROTEIN_KINASE_ATP"/>
    <property type="match status" value="1"/>
</dbReference>
<keyword evidence="4" id="KW-0418">Kinase</keyword>
<evidence type="ECO:0000313" key="7">
    <source>
        <dbReference type="Proteomes" id="UP000000600"/>
    </source>
</evidence>
<evidence type="ECO:0000256" key="2">
    <source>
        <dbReference type="ARBA" id="ARBA00022840"/>
    </source>
</evidence>
<evidence type="ECO:0000256" key="1">
    <source>
        <dbReference type="ARBA" id="ARBA00022741"/>
    </source>
</evidence>
<dbReference type="SMART" id="SM00220">
    <property type="entry name" value="S_TKc"/>
    <property type="match status" value="1"/>
</dbReference>
<dbReference type="PROSITE" id="PS00108">
    <property type="entry name" value="PROTEIN_KINASE_ST"/>
    <property type="match status" value="1"/>
</dbReference>
<evidence type="ECO:0000256" key="3">
    <source>
        <dbReference type="PROSITE-ProRule" id="PRU10141"/>
    </source>
</evidence>
<feature type="binding site" evidence="3">
    <location>
        <position position="40"/>
    </location>
    <ligand>
        <name>ATP</name>
        <dbReference type="ChEBI" id="CHEBI:30616"/>
    </ligand>
</feature>
<sequence>MATIFINTKSYIVKDVIGKGSFGTVYKAQDQSNKKLVAIKMQQYISENELYLIRKLIGKEFKNLVNIFDFQIHQNQISIVMELGLNSLQNKIQQSKVSPKEARYVMKQIANGIHELHSLGIAHRDLKPENILIFTLEDQDKTQEVYKICDFGTTKDIQKMQTPCVGTPYYLAPEQLAQDSHFNQQVTYNQSVDIWAFGALMYELFTNSPLFNGKTIPEIHHQIKTLHIEQEIRKLNNLEDKYKELLIKMLQRDPNKRITIENIKKELTEITRQNQQQTVIQRSNMPVILINQSAFQRESIRYPNGFRNQPSINQSQSRFPNSKQIEFQKITQPGILQNPFQQNNRQINLNQSIQQQTLIKNDDYVRGRDQQRSIRQMYFSPQLK</sequence>
<dbReference type="eggNOG" id="KOG0032">
    <property type="taxonomic scope" value="Eukaryota"/>
</dbReference>
<dbReference type="GO" id="GO:0016020">
    <property type="term" value="C:membrane"/>
    <property type="evidence" value="ECO:0000318"/>
    <property type="project" value="GO_Central"/>
</dbReference>
<dbReference type="AlphaFoldDB" id="A0DYW3"/>
<dbReference type="InterPro" id="IPR000719">
    <property type="entry name" value="Prot_kinase_dom"/>
</dbReference>
<dbReference type="GeneID" id="5041412"/>
<dbReference type="PANTHER" id="PTHR44167:SF24">
    <property type="entry name" value="SERINE_THREONINE-PROTEIN KINASE CHK2"/>
    <property type="match status" value="1"/>
</dbReference>
<reference evidence="6 7" key="1">
    <citation type="journal article" date="2006" name="Nature">
        <title>Global trends of whole-genome duplications revealed by the ciliate Paramecium tetraurelia.</title>
        <authorList>
            <consortium name="Genoscope"/>
            <person name="Aury J.-M."/>
            <person name="Jaillon O."/>
            <person name="Duret L."/>
            <person name="Noel B."/>
            <person name="Jubin C."/>
            <person name="Porcel B.M."/>
            <person name="Segurens B."/>
            <person name="Daubin V."/>
            <person name="Anthouard V."/>
            <person name="Aiach N."/>
            <person name="Arnaiz O."/>
            <person name="Billaut A."/>
            <person name="Beisson J."/>
            <person name="Blanc I."/>
            <person name="Bouhouche K."/>
            <person name="Camara F."/>
            <person name="Duharcourt S."/>
            <person name="Guigo R."/>
            <person name="Gogendeau D."/>
            <person name="Katinka M."/>
            <person name="Keller A.-M."/>
            <person name="Kissmehl R."/>
            <person name="Klotz C."/>
            <person name="Koll F."/>
            <person name="Le Moue A."/>
            <person name="Lepere C."/>
            <person name="Malinsky S."/>
            <person name="Nowacki M."/>
            <person name="Nowak J.K."/>
            <person name="Plattner H."/>
            <person name="Poulain J."/>
            <person name="Ruiz F."/>
            <person name="Serrano V."/>
            <person name="Zagulski M."/>
            <person name="Dessen P."/>
            <person name="Betermier M."/>
            <person name="Weissenbach J."/>
            <person name="Scarpelli C."/>
            <person name="Schachter V."/>
            <person name="Sperling L."/>
            <person name="Meyer E."/>
            <person name="Cohen J."/>
            <person name="Wincker P."/>
        </authorList>
    </citation>
    <scope>NUCLEOTIDE SEQUENCE [LARGE SCALE GENOMIC DNA]</scope>
    <source>
        <strain evidence="6 7">Stock d4-2</strain>
    </source>
</reference>
<keyword evidence="4" id="KW-0723">Serine/threonine-protein kinase</keyword>
<protein>
    <recommendedName>
        <fullName evidence="5">Protein kinase domain-containing protein</fullName>
    </recommendedName>
</protein>
<keyword evidence="4" id="KW-0808">Transferase</keyword>
<feature type="domain" description="Protein kinase" evidence="5">
    <location>
        <begin position="11"/>
        <end position="270"/>
    </location>
</feature>
<keyword evidence="1 3" id="KW-0547">Nucleotide-binding</keyword>
<dbReference type="Pfam" id="PF00069">
    <property type="entry name" value="Pkinase"/>
    <property type="match status" value="1"/>
</dbReference>
<dbReference type="Proteomes" id="UP000000600">
    <property type="component" value="Unassembled WGS sequence"/>
</dbReference>
<dbReference type="GO" id="GO:0000045">
    <property type="term" value="P:autophagosome assembly"/>
    <property type="evidence" value="ECO:0000318"/>
    <property type="project" value="GO_Central"/>
</dbReference>
<dbReference type="SUPFAM" id="SSF56112">
    <property type="entry name" value="Protein kinase-like (PK-like)"/>
    <property type="match status" value="1"/>
</dbReference>
<organism evidence="6 7">
    <name type="scientific">Paramecium tetraurelia</name>
    <dbReference type="NCBI Taxonomy" id="5888"/>
    <lineage>
        <taxon>Eukaryota</taxon>
        <taxon>Sar</taxon>
        <taxon>Alveolata</taxon>
        <taxon>Ciliophora</taxon>
        <taxon>Intramacronucleata</taxon>
        <taxon>Oligohymenophorea</taxon>
        <taxon>Peniculida</taxon>
        <taxon>Parameciidae</taxon>
        <taxon>Paramecium</taxon>
    </lineage>
</organism>
<proteinExistence type="inferred from homology"/>